<dbReference type="PANTHER" id="PTHR30383">
    <property type="entry name" value="THIOESTERASE 1/PROTEASE 1/LYSOPHOSPHOLIPASE L1"/>
    <property type="match status" value="1"/>
</dbReference>
<protein>
    <recommendedName>
        <fullName evidence="2">SGNH hydrolase-type esterase domain-containing protein</fullName>
    </recommendedName>
</protein>
<comment type="caution">
    <text evidence="3">The sequence shown here is derived from an EMBL/GenBank/DDBJ whole genome shotgun (WGS) entry which is preliminary data.</text>
</comment>
<evidence type="ECO:0000313" key="3">
    <source>
        <dbReference type="EMBL" id="RCV58204.1"/>
    </source>
</evidence>
<dbReference type="SUPFAM" id="SSF52266">
    <property type="entry name" value="SGNH hydrolase"/>
    <property type="match status" value="1"/>
</dbReference>
<dbReference type="CDD" id="cd01833">
    <property type="entry name" value="XynB_like"/>
    <property type="match status" value="1"/>
</dbReference>
<evidence type="ECO:0000256" key="1">
    <source>
        <dbReference type="SAM" id="SignalP"/>
    </source>
</evidence>
<evidence type="ECO:0000313" key="4">
    <source>
        <dbReference type="Proteomes" id="UP000253318"/>
    </source>
</evidence>
<feature type="domain" description="SGNH hydrolase-type esterase" evidence="2">
    <location>
        <begin position="56"/>
        <end position="238"/>
    </location>
</feature>
<accession>A0A368T4V2</accession>
<evidence type="ECO:0000259" key="2">
    <source>
        <dbReference type="Pfam" id="PF13472"/>
    </source>
</evidence>
<keyword evidence="1" id="KW-0732">Signal</keyword>
<reference evidence="3 4" key="1">
    <citation type="submission" date="2018-04" db="EMBL/GenBank/DDBJ databases">
        <title>Novel actinobacteria from marine sediment.</title>
        <authorList>
            <person name="Ng Z.Y."/>
            <person name="Tan G.Y.A."/>
        </authorList>
    </citation>
    <scope>NUCLEOTIDE SEQUENCE [LARGE SCALE GENOMIC DNA]</scope>
    <source>
        <strain evidence="3 4">TPS81</strain>
    </source>
</reference>
<gene>
    <name evidence="3" type="ORF">DEF24_14055</name>
</gene>
<organism evidence="3 4">
    <name type="scientific">Marinitenerispora sediminis</name>
    <dbReference type="NCBI Taxonomy" id="1931232"/>
    <lineage>
        <taxon>Bacteria</taxon>
        <taxon>Bacillati</taxon>
        <taxon>Actinomycetota</taxon>
        <taxon>Actinomycetes</taxon>
        <taxon>Streptosporangiales</taxon>
        <taxon>Nocardiopsidaceae</taxon>
        <taxon>Marinitenerispora</taxon>
    </lineage>
</organism>
<keyword evidence="4" id="KW-1185">Reference proteome</keyword>
<dbReference type="InterPro" id="IPR013830">
    <property type="entry name" value="SGNH_hydro"/>
</dbReference>
<dbReference type="EMBL" id="QEIN01000100">
    <property type="protein sequence ID" value="RCV58204.1"/>
    <property type="molecule type" value="Genomic_DNA"/>
</dbReference>
<dbReference type="PANTHER" id="PTHR30383:SF2">
    <property type="entry name" value="CELLULOSE-BINDING PROTEIN"/>
    <property type="match status" value="1"/>
</dbReference>
<dbReference type="InterPro" id="IPR051532">
    <property type="entry name" value="Ester_Hydrolysis_Enzymes"/>
</dbReference>
<feature type="signal peptide" evidence="1">
    <location>
        <begin position="1"/>
        <end position="32"/>
    </location>
</feature>
<proteinExistence type="predicted"/>
<feature type="chain" id="PRO_5039143369" description="SGNH hydrolase-type esterase domain-containing protein" evidence="1">
    <location>
        <begin position="33"/>
        <end position="266"/>
    </location>
</feature>
<dbReference type="InterPro" id="IPR036514">
    <property type="entry name" value="SGNH_hydro_sf"/>
</dbReference>
<dbReference type="Gene3D" id="3.40.50.1110">
    <property type="entry name" value="SGNH hydrolase"/>
    <property type="match status" value="1"/>
</dbReference>
<dbReference type="Proteomes" id="UP000253318">
    <property type="component" value="Unassembled WGS sequence"/>
</dbReference>
<dbReference type="AlphaFoldDB" id="A0A368T4V2"/>
<dbReference type="InterPro" id="IPR006311">
    <property type="entry name" value="TAT_signal"/>
</dbReference>
<sequence>MSRSPAALPRRRARVSAALLGALALTAAVSTAVPAASAAAADDPAGPRAATRVMPLGDSITGSPGCWRALLWDALQRSGRTEVDFVGTLPPQGCGIPHDGDNEGHGGARVTDVAAQGHLVGWLSASDPDVVLMHFGTNDVWSQIPTATILDAYSTLVAQMRAHDPGIRVLVAQIIPMDPARSCAACGRGVADLNAAIPAWAAAQSTERSPVVVVDQWTGFDTAVHTYDGVHPNSEGDRRIADRWLPPLTSVLGTGGPGAAATADSR</sequence>
<dbReference type="RefSeq" id="WP_114398671.1">
    <property type="nucleotide sequence ID" value="NZ_QEIM01000084.1"/>
</dbReference>
<dbReference type="Pfam" id="PF13472">
    <property type="entry name" value="Lipase_GDSL_2"/>
    <property type="match status" value="1"/>
</dbReference>
<dbReference type="PROSITE" id="PS51318">
    <property type="entry name" value="TAT"/>
    <property type="match status" value="1"/>
</dbReference>
<dbReference type="GO" id="GO:0004622">
    <property type="term" value="F:phosphatidylcholine lysophospholipase activity"/>
    <property type="evidence" value="ECO:0007669"/>
    <property type="project" value="TreeGrafter"/>
</dbReference>
<dbReference type="OrthoDB" id="468550at2"/>
<name>A0A368T4V2_9ACTN</name>